<dbReference type="EC" id="2.7.7.6" evidence="2 11"/>
<keyword evidence="6 11" id="KW-0548">Nucleotidyltransferase</keyword>
<evidence type="ECO:0000256" key="9">
    <source>
        <dbReference type="ARBA" id="ARBA00033070"/>
    </source>
</evidence>
<evidence type="ECO:0000256" key="6">
    <source>
        <dbReference type="ARBA" id="ARBA00022695"/>
    </source>
</evidence>
<dbReference type="NCBIfam" id="NF003513">
    <property type="entry name" value="PRK05182.1-2"/>
    <property type="match status" value="1"/>
</dbReference>
<evidence type="ECO:0000256" key="10">
    <source>
        <dbReference type="ARBA" id="ARBA00048552"/>
    </source>
</evidence>
<dbReference type="InterPro" id="IPR011263">
    <property type="entry name" value="DNA-dir_RNA_pol_RpoA/D/Rpb3"/>
</dbReference>
<dbReference type="InterPro" id="IPR011773">
    <property type="entry name" value="DNA-dir_RpoA"/>
</dbReference>
<organism evidence="13 14">
    <name type="scientific">Candidatus Bandiella euplotis</name>
    <dbReference type="NCBI Taxonomy" id="1664265"/>
    <lineage>
        <taxon>Bacteria</taxon>
        <taxon>Pseudomonadati</taxon>
        <taxon>Pseudomonadota</taxon>
        <taxon>Alphaproteobacteria</taxon>
        <taxon>Rickettsiales</taxon>
        <taxon>Candidatus Midichloriaceae</taxon>
        <taxon>Candidatus Bandiella</taxon>
    </lineage>
</organism>
<evidence type="ECO:0000313" key="13">
    <source>
        <dbReference type="EMBL" id="WPX97028.1"/>
    </source>
</evidence>
<dbReference type="SUPFAM" id="SSF56553">
    <property type="entry name" value="Insert subdomain of RNA polymerase alpha subunit"/>
    <property type="match status" value="1"/>
</dbReference>
<dbReference type="EMBL" id="CP110820">
    <property type="protein sequence ID" value="WPX97028.1"/>
    <property type="molecule type" value="Genomic_DNA"/>
</dbReference>
<accession>A0ABZ0ULL0</accession>
<evidence type="ECO:0000256" key="1">
    <source>
        <dbReference type="ARBA" id="ARBA00007123"/>
    </source>
</evidence>
<dbReference type="NCBIfam" id="TIGR02027">
    <property type="entry name" value="rpoA"/>
    <property type="match status" value="1"/>
</dbReference>
<dbReference type="SUPFAM" id="SSF47789">
    <property type="entry name" value="C-terminal domain of RNA polymerase alpha subunit"/>
    <property type="match status" value="1"/>
</dbReference>
<evidence type="ECO:0000256" key="5">
    <source>
        <dbReference type="ARBA" id="ARBA00022679"/>
    </source>
</evidence>
<reference evidence="13 14" key="1">
    <citation type="submission" date="2022-11" db="EMBL/GenBank/DDBJ databases">
        <title>Host association and intracellularity evolved multiple times independently in the Rickettsiales.</title>
        <authorList>
            <person name="Castelli M."/>
            <person name="Nardi T."/>
            <person name="Gammuto L."/>
            <person name="Bellinzona G."/>
            <person name="Sabaneyeva E."/>
            <person name="Potekhin A."/>
            <person name="Serra V."/>
            <person name="Petroni G."/>
            <person name="Sassera D."/>
        </authorList>
    </citation>
    <scope>NUCLEOTIDE SEQUENCE [LARGE SCALE GENOMIC DNA]</scope>
    <source>
        <strain evidence="13 14">NDG2</strain>
    </source>
</reference>
<protein>
    <recommendedName>
        <fullName evidence="3 11">DNA-directed RNA polymerase subunit alpha</fullName>
        <shortName evidence="11">RNAP subunit alpha</shortName>
        <ecNumber evidence="2 11">2.7.7.6</ecNumber>
    </recommendedName>
    <alternativeName>
        <fullName evidence="9 11">RNA polymerase subunit alpha</fullName>
    </alternativeName>
    <alternativeName>
        <fullName evidence="8 11">Transcriptase subunit alpha</fullName>
    </alternativeName>
</protein>
<dbReference type="InterPro" id="IPR011262">
    <property type="entry name" value="DNA-dir_RNA_pol_insert"/>
</dbReference>
<dbReference type="Gene3D" id="3.30.1360.10">
    <property type="entry name" value="RNA polymerase, RBP11-like subunit"/>
    <property type="match status" value="1"/>
</dbReference>
<dbReference type="SUPFAM" id="SSF55257">
    <property type="entry name" value="RBP11-like subunits of RNA polymerase"/>
    <property type="match status" value="1"/>
</dbReference>
<dbReference type="Gene3D" id="2.170.120.12">
    <property type="entry name" value="DNA-directed RNA polymerase, insert domain"/>
    <property type="match status" value="1"/>
</dbReference>
<feature type="region of interest" description="Alpha C-terminal domain (alpha-CTD)" evidence="11">
    <location>
        <begin position="258"/>
        <end position="345"/>
    </location>
</feature>
<feature type="domain" description="DNA-directed RNA polymerase RpoA/D/Rpb3-type" evidence="12">
    <location>
        <begin position="32"/>
        <end position="240"/>
    </location>
</feature>
<gene>
    <name evidence="11" type="primary">rpoA</name>
    <name evidence="13" type="ORF">Bandiella_01168</name>
</gene>
<evidence type="ECO:0000256" key="3">
    <source>
        <dbReference type="ARBA" id="ARBA00015972"/>
    </source>
</evidence>
<keyword evidence="7 11" id="KW-0804">Transcription</keyword>
<comment type="function">
    <text evidence="11">DNA-dependent RNA polymerase catalyzes the transcription of DNA into RNA using the four ribonucleoside triphosphates as substrates.</text>
</comment>
<feature type="region of interest" description="Alpha N-terminal domain (alpha-NTD)" evidence="11">
    <location>
        <begin position="1"/>
        <end position="241"/>
    </location>
</feature>
<dbReference type="InterPro" id="IPR036643">
    <property type="entry name" value="RNApol_insert_sf"/>
</dbReference>
<evidence type="ECO:0000256" key="2">
    <source>
        <dbReference type="ARBA" id="ARBA00012418"/>
    </source>
</evidence>
<comment type="similarity">
    <text evidence="1 11">Belongs to the RNA polymerase alpha chain family.</text>
</comment>
<dbReference type="Pfam" id="PF03118">
    <property type="entry name" value="RNA_pol_A_CTD"/>
    <property type="match status" value="1"/>
</dbReference>
<dbReference type="InterPro" id="IPR036603">
    <property type="entry name" value="RBP11-like"/>
</dbReference>
<keyword evidence="5 11" id="KW-0808">Transferase</keyword>
<evidence type="ECO:0000313" key="14">
    <source>
        <dbReference type="Proteomes" id="UP001327219"/>
    </source>
</evidence>
<dbReference type="InterPro" id="IPR011260">
    <property type="entry name" value="RNAP_asu_C"/>
</dbReference>
<dbReference type="GO" id="GO:0000428">
    <property type="term" value="C:DNA-directed RNA polymerase complex"/>
    <property type="evidence" value="ECO:0007669"/>
    <property type="project" value="UniProtKB-KW"/>
</dbReference>
<keyword evidence="4 11" id="KW-0240">DNA-directed RNA polymerase</keyword>
<dbReference type="NCBIfam" id="NF003519">
    <property type="entry name" value="PRK05182.2-5"/>
    <property type="match status" value="1"/>
</dbReference>
<sequence length="345" mass="38366">MQEATQGANISLNWVSLIKPASYSVEKSTDNVGVFSIEPLERGFGVTLGNALRRILLSSLQGTAISAVRISGVEHEYSTIEGVKEDVVEIILNLKSVIISGSAGFDNKKFTLSVSKSGPVTAGMIKVSDGFQITNPDLVICNITKETKLEMEFIVTSGKGYRVASEQQDFSYGSNFIAIDSIFSPVLRCSFKVENSRVGSKTEYDKLLLTIETNGAIKSDLALAFAAKIFQEQLQVFINFREVEEVEKPKEKVVPFDLNLLRKVCDMELSIRSQNCLKNDNIIYIGDLVTKTETQMLKIPNFGKKSLYEIRDILAEMGLKFGMEIKDWPPKNVEELAKTYIEDNN</sequence>
<comment type="catalytic activity">
    <reaction evidence="10 11">
        <text>RNA(n) + a ribonucleoside 5'-triphosphate = RNA(n+1) + diphosphate</text>
        <dbReference type="Rhea" id="RHEA:21248"/>
        <dbReference type="Rhea" id="RHEA-COMP:14527"/>
        <dbReference type="Rhea" id="RHEA-COMP:17342"/>
        <dbReference type="ChEBI" id="CHEBI:33019"/>
        <dbReference type="ChEBI" id="CHEBI:61557"/>
        <dbReference type="ChEBI" id="CHEBI:140395"/>
        <dbReference type="EC" id="2.7.7.6"/>
    </reaction>
</comment>
<dbReference type="Gene3D" id="1.10.150.20">
    <property type="entry name" value="5' to 3' exonuclease, C-terminal subdomain"/>
    <property type="match status" value="1"/>
</dbReference>
<dbReference type="Pfam" id="PF01193">
    <property type="entry name" value="RNA_pol_L"/>
    <property type="match status" value="1"/>
</dbReference>
<evidence type="ECO:0000256" key="11">
    <source>
        <dbReference type="HAMAP-Rule" id="MF_00059"/>
    </source>
</evidence>
<dbReference type="CDD" id="cd06928">
    <property type="entry name" value="RNAP_alpha_NTD"/>
    <property type="match status" value="1"/>
</dbReference>
<dbReference type="Pfam" id="PF01000">
    <property type="entry name" value="RNA_pol_A_bac"/>
    <property type="match status" value="1"/>
</dbReference>
<dbReference type="SMART" id="SM00662">
    <property type="entry name" value="RPOLD"/>
    <property type="match status" value="1"/>
</dbReference>
<name>A0ABZ0ULL0_9RICK</name>
<comment type="domain">
    <text evidence="11">The N-terminal domain is essential for RNAP assembly and basal transcription, whereas the C-terminal domain is involved in interaction with transcriptional regulators and with upstream promoter elements.</text>
</comment>
<comment type="subunit">
    <text evidence="11">Homodimer. The RNAP catalytic core consists of 2 alpha, 1 beta, 1 beta' and 1 omega subunit. When a sigma factor is associated with the core the holoenzyme is formed, which can initiate transcription.</text>
</comment>
<evidence type="ECO:0000256" key="8">
    <source>
        <dbReference type="ARBA" id="ARBA00032524"/>
    </source>
</evidence>
<dbReference type="Proteomes" id="UP001327219">
    <property type="component" value="Chromosome"/>
</dbReference>
<proteinExistence type="inferred from homology"/>
<keyword evidence="14" id="KW-1185">Reference proteome</keyword>
<evidence type="ECO:0000256" key="4">
    <source>
        <dbReference type="ARBA" id="ARBA00022478"/>
    </source>
</evidence>
<evidence type="ECO:0000259" key="12">
    <source>
        <dbReference type="SMART" id="SM00662"/>
    </source>
</evidence>
<dbReference type="HAMAP" id="MF_00059">
    <property type="entry name" value="RNApol_bact_RpoA"/>
    <property type="match status" value="1"/>
</dbReference>
<evidence type="ECO:0000256" key="7">
    <source>
        <dbReference type="ARBA" id="ARBA00023163"/>
    </source>
</evidence>
<dbReference type="RefSeq" id="WP_323732677.1">
    <property type="nucleotide sequence ID" value="NZ_CP110820.1"/>
</dbReference>